<protein>
    <submittedName>
        <fullName evidence="1">Uncharacterized protein</fullName>
    </submittedName>
</protein>
<sequence length="316" mass="35947">MASPNALQLPQWNQLTDADKRHQFQQLLRYFVSPLLPISQIRPYHYRFKGYQFNSYQAFIAGFDFVFIPGDAQVKLGLRPQRIHDLMATLPDDGDQVRRQLLTQQTLDMAPMLVVKTPVVLSQQPQGVIAIKTGEFFGDPLFAKRRQGDIQNTLMQLQQTTSDPDTQQLPKQIINPWSISTLMADQAYYQVTTKRPDQTPEQLSQALSQQGMTLLDHWDYLYLRNTKYPQIFPWGNAYQTPTWPVALDTYFGLTYPLGVNQAELLTQGLVGTSGQVSGSRQALSLSPYYLNTQAAAEFTAAQIFYRPMISIVLSDD</sequence>
<reference evidence="1 2" key="1">
    <citation type="journal article" date="2015" name="Genome Announc.">
        <title>Expanding the biotechnology potential of lactobacilli through comparative genomics of 213 strains and associated genera.</title>
        <authorList>
            <person name="Sun Z."/>
            <person name="Harris H.M."/>
            <person name="McCann A."/>
            <person name="Guo C."/>
            <person name="Argimon S."/>
            <person name="Zhang W."/>
            <person name="Yang X."/>
            <person name="Jeffery I.B."/>
            <person name="Cooney J.C."/>
            <person name="Kagawa T.F."/>
            <person name="Liu W."/>
            <person name="Song Y."/>
            <person name="Salvetti E."/>
            <person name="Wrobel A."/>
            <person name="Rasinkangas P."/>
            <person name="Parkhill J."/>
            <person name="Rea M.C."/>
            <person name="O'Sullivan O."/>
            <person name="Ritari J."/>
            <person name="Douillard F.P."/>
            <person name="Paul Ross R."/>
            <person name="Yang R."/>
            <person name="Briner A.E."/>
            <person name="Felis G.E."/>
            <person name="de Vos W.M."/>
            <person name="Barrangou R."/>
            <person name="Klaenhammer T.R."/>
            <person name="Caufield P.W."/>
            <person name="Cui Y."/>
            <person name="Zhang H."/>
            <person name="O'Toole P.W."/>
        </authorList>
    </citation>
    <scope>NUCLEOTIDE SEQUENCE [LARGE SCALE GENOMIC DNA]</scope>
    <source>
        <strain evidence="1 2">DSM 18527</strain>
    </source>
</reference>
<name>X0PRS7_9LACO</name>
<dbReference type="STRING" id="1423734.FC83_GL000326"/>
<dbReference type="RefSeq" id="WP_035452712.1">
    <property type="nucleotide sequence ID" value="NZ_AZGA01000070.1"/>
</dbReference>
<dbReference type="Proteomes" id="UP000051236">
    <property type="component" value="Unassembled WGS sequence"/>
</dbReference>
<proteinExistence type="predicted"/>
<organism evidence="1 2">
    <name type="scientific">Agrilactobacillus composti DSM 18527 = JCM 14202</name>
    <dbReference type="NCBI Taxonomy" id="1423734"/>
    <lineage>
        <taxon>Bacteria</taxon>
        <taxon>Bacillati</taxon>
        <taxon>Bacillota</taxon>
        <taxon>Bacilli</taxon>
        <taxon>Lactobacillales</taxon>
        <taxon>Lactobacillaceae</taxon>
        <taxon>Agrilactobacillus</taxon>
    </lineage>
</organism>
<dbReference type="OrthoDB" id="4050476at2"/>
<dbReference type="AlphaFoldDB" id="X0PRS7"/>
<evidence type="ECO:0000313" key="1">
    <source>
        <dbReference type="EMBL" id="KRM32461.1"/>
    </source>
</evidence>
<dbReference type="EMBL" id="AZGA01000070">
    <property type="protein sequence ID" value="KRM32461.1"/>
    <property type="molecule type" value="Genomic_DNA"/>
</dbReference>
<dbReference type="eggNOG" id="ENOG502ZT9T">
    <property type="taxonomic scope" value="Bacteria"/>
</dbReference>
<dbReference type="PATRIC" id="fig|1423734.3.peg.326"/>
<comment type="caution">
    <text evidence="1">The sequence shown here is derived from an EMBL/GenBank/DDBJ whole genome shotgun (WGS) entry which is preliminary data.</text>
</comment>
<keyword evidence="2" id="KW-1185">Reference proteome</keyword>
<accession>X0PRS7</accession>
<gene>
    <name evidence="1" type="ORF">FC83_GL000326</name>
</gene>
<evidence type="ECO:0000313" key="2">
    <source>
        <dbReference type="Proteomes" id="UP000051236"/>
    </source>
</evidence>